<dbReference type="EMBL" id="KQ030560">
    <property type="protein sequence ID" value="KJZ71815.1"/>
    <property type="molecule type" value="Genomic_DNA"/>
</dbReference>
<evidence type="ECO:0000256" key="1">
    <source>
        <dbReference type="SAM" id="SignalP"/>
    </source>
</evidence>
<evidence type="ECO:0008006" key="4">
    <source>
        <dbReference type="Google" id="ProtNLM"/>
    </source>
</evidence>
<evidence type="ECO:0000313" key="2">
    <source>
        <dbReference type="EMBL" id="KJZ71815.1"/>
    </source>
</evidence>
<accession>A0A0F7ZM89</accession>
<feature type="chain" id="PRO_5002526076" description="Cyanovirin-N domain-containing protein" evidence="1">
    <location>
        <begin position="21"/>
        <end position="300"/>
    </location>
</feature>
<organism evidence="2 3">
    <name type="scientific">Hirsutella minnesotensis 3608</name>
    <dbReference type="NCBI Taxonomy" id="1043627"/>
    <lineage>
        <taxon>Eukaryota</taxon>
        <taxon>Fungi</taxon>
        <taxon>Dikarya</taxon>
        <taxon>Ascomycota</taxon>
        <taxon>Pezizomycotina</taxon>
        <taxon>Sordariomycetes</taxon>
        <taxon>Hypocreomycetidae</taxon>
        <taxon>Hypocreales</taxon>
        <taxon>Ophiocordycipitaceae</taxon>
        <taxon>Hirsutella</taxon>
    </lineage>
</organism>
<dbReference type="AlphaFoldDB" id="A0A0F7ZM89"/>
<evidence type="ECO:0000313" key="3">
    <source>
        <dbReference type="Proteomes" id="UP000054481"/>
    </source>
</evidence>
<keyword evidence="3" id="KW-1185">Reference proteome</keyword>
<keyword evidence="1" id="KW-0732">Signal</keyword>
<feature type="signal peptide" evidence="1">
    <location>
        <begin position="1"/>
        <end position="20"/>
    </location>
</feature>
<reference evidence="2 3" key="1">
    <citation type="journal article" date="2014" name="Genome Biol. Evol.">
        <title>Comparative genomics and transcriptomics analyses reveal divergent lifestyle features of nematode endoparasitic fungus Hirsutella minnesotensis.</title>
        <authorList>
            <person name="Lai Y."/>
            <person name="Liu K."/>
            <person name="Zhang X."/>
            <person name="Zhang X."/>
            <person name="Li K."/>
            <person name="Wang N."/>
            <person name="Shu C."/>
            <person name="Wu Y."/>
            <person name="Wang C."/>
            <person name="Bushley K.E."/>
            <person name="Xiang M."/>
            <person name="Liu X."/>
        </authorList>
    </citation>
    <scope>NUCLEOTIDE SEQUENCE [LARGE SCALE GENOMIC DNA]</scope>
    <source>
        <strain evidence="2 3">3608</strain>
    </source>
</reference>
<dbReference type="Proteomes" id="UP000054481">
    <property type="component" value="Unassembled WGS sequence"/>
</dbReference>
<sequence>MINFLALSVSILTLLAGTRALQVDPGTQQVRVVLRIEKGTLQQSIEVWDKSASPDPLCRACEASLSSAGFEKLPVSFNVNVDGVGNVRVGPREYRIHEDPSRSGGISCGRIYSNREALVSCDINIPNHLQLSRMRLKKRNLAQCFQRGSFGLNPIYNHYTANENLNRTQPESQAQAMLQTRAESHTRANNKIFFKEKKICDPYRTPGVKHWLRCPFRSLAATCRFTEAVKGDGMPHQNSKNIQLSVSPQAPLMQGDPGLTELLVGRWEYSKASSVGEVDAQSQISAPNRVPLAGLHTFGP</sequence>
<proteinExistence type="predicted"/>
<dbReference type="OrthoDB" id="3641682at2759"/>
<name>A0A0F7ZM89_9HYPO</name>
<gene>
    <name evidence="2" type="ORF">HIM_08786</name>
</gene>
<protein>
    <recommendedName>
        <fullName evidence="4">Cyanovirin-N domain-containing protein</fullName>
    </recommendedName>
</protein>